<keyword evidence="7 9" id="KW-0460">Magnesium</keyword>
<comment type="caution">
    <text evidence="9">Lacks conserved residue(s) required for the propagation of feature annotation.</text>
</comment>
<dbReference type="RefSeq" id="WP_093881893.1">
    <property type="nucleotide sequence ID" value="NZ_FOBS01000001.1"/>
</dbReference>
<evidence type="ECO:0000256" key="7">
    <source>
        <dbReference type="ARBA" id="ARBA00022842"/>
    </source>
</evidence>
<comment type="cofactor">
    <cofactor evidence="9">
        <name>Mg(2+)</name>
        <dbReference type="ChEBI" id="CHEBI:18420"/>
    </cofactor>
</comment>
<dbReference type="GO" id="GO:0000287">
    <property type="term" value="F:magnesium ion binding"/>
    <property type="evidence" value="ECO:0007669"/>
    <property type="project" value="UniProtKB-UniRule"/>
</dbReference>
<dbReference type="Proteomes" id="UP000198744">
    <property type="component" value="Unassembled WGS sequence"/>
</dbReference>
<dbReference type="HAMAP" id="MF_00336">
    <property type="entry name" value="BioD"/>
    <property type="match status" value="1"/>
</dbReference>
<sequence>MKKDIPDIYVLGTDTGVGKTVLSLLLMRYFYDRGYTPFYFKPLQTGCRDPYDTDSDAKFIYENIEELKDQDPAASVGVCYRNPKAPYFAARNEGRQVSWQILLEGLQKKRERFSPLVVEAAGGIFVPVDRDNRVIDTIPSSGAQPLIAARAGLGTINHTLLTIAALEQRNIEPLGVIFLDGGETATPEDMIEENIEAIERYSRVRVAGVVGRIADFRHPAPECFDGLEKIFAGGA</sequence>
<dbReference type="AlphaFoldDB" id="A0A1H7UH87"/>
<comment type="catalytic activity">
    <reaction evidence="8">
        <text>(7R,8S)-8-amino-7-(carboxyamino)nonanoate + ATP = (4R,5S)-dethiobiotin + ADP + phosphate + H(+)</text>
        <dbReference type="Rhea" id="RHEA:63684"/>
        <dbReference type="ChEBI" id="CHEBI:15378"/>
        <dbReference type="ChEBI" id="CHEBI:30616"/>
        <dbReference type="ChEBI" id="CHEBI:43474"/>
        <dbReference type="ChEBI" id="CHEBI:149470"/>
        <dbReference type="ChEBI" id="CHEBI:149473"/>
        <dbReference type="ChEBI" id="CHEBI:456216"/>
    </reaction>
</comment>
<keyword evidence="1 9" id="KW-0963">Cytoplasm</keyword>
<organism evidence="10 11">
    <name type="scientific">Syntrophus gentianae</name>
    <dbReference type="NCBI Taxonomy" id="43775"/>
    <lineage>
        <taxon>Bacteria</taxon>
        <taxon>Pseudomonadati</taxon>
        <taxon>Thermodesulfobacteriota</taxon>
        <taxon>Syntrophia</taxon>
        <taxon>Syntrophales</taxon>
        <taxon>Syntrophaceae</taxon>
        <taxon>Syntrophus</taxon>
    </lineage>
</organism>
<feature type="active site" evidence="9">
    <location>
        <position position="41"/>
    </location>
</feature>
<comment type="function">
    <text evidence="9">Catalyzes a mechanistically unusual reaction, the ATP-dependent insertion of CO2 between the N7 and N8 nitrogen atoms of 7,8-diaminopelargonic acid (DAPA, also called 7,8-diammoniononanoate) to form a ureido ring.</text>
</comment>
<comment type="pathway">
    <text evidence="9">Cofactor biosynthesis; biotin biosynthesis; biotin from 7,8-diaminononanoate: step 1/2.</text>
</comment>
<dbReference type="EC" id="6.3.3.3" evidence="9"/>
<evidence type="ECO:0000256" key="5">
    <source>
        <dbReference type="ARBA" id="ARBA00022756"/>
    </source>
</evidence>
<evidence type="ECO:0000256" key="8">
    <source>
        <dbReference type="ARBA" id="ARBA00047386"/>
    </source>
</evidence>
<evidence type="ECO:0000256" key="6">
    <source>
        <dbReference type="ARBA" id="ARBA00022840"/>
    </source>
</evidence>
<dbReference type="EMBL" id="FOBS01000001">
    <property type="protein sequence ID" value="SEL96125.1"/>
    <property type="molecule type" value="Genomic_DNA"/>
</dbReference>
<dbReference type="GO" id="GO:0004141">
    <property type="term" value="F:dethiobiotin synthase activity"/>
    <property type="evidence" value="ECO:0007669"/>
    <property type="project" value="UniProtKB-UniRule"/>
</dbReference>
<feature type="binding site" evidence="9">
    <location>
        <position position="56"/>
    </location>
    <ligand>
        <name>ATP</name>
        <dbReference type="ChEBI" id="CHEBI:30616"/>
    </ligand>
</feature>
<comment type="catalytic activity">
    <reaction evidence="9">
        <text>(7R,8S)-7,8-diammoniononanoate + CO2 + ATP = (4R,5S)-dethiobiotin + ADP + phosphate + 3 H(+)</text>
        <dbReference type="Rhea" id="RHEA:15805"/>
        <dbReference type="ChEBI" id="CHEBI:15378"/>
        <dbReference type="ChEBI" id="CHEBI:16526"/>
        <dbReference type="ChEBI" id="CHEBI:30616"/>
        <dbReference type="ChEBI" id="CHEBI:43474"/>
        <dbReference type="ChEBI" id="CHEBI:149469"/>
        <dbReference type="ChEBI" id="CHEBI:149473"/>
        <dbReference type="ChEBI" id="CHEBI:456216"/>
        <dbReference type="EC" id="6.3.3.3"/>
    </reaction>
</comment>
<evidence type="ECO:0000256" key="1">
    <source>
        <dbReference type="ARBA" id="ARBA00022490"/>
    </source>
</evidence>
<dbReference type="GO" id="GO:0009102">
    <property type="term" value="P:biotin biosynthetic process"/>
    <property type="evidence" value="ECO:0007669"/>
    <property type="project" value="UniProtKB-UniRule"/>
</dbReference>
<keyword evidence="2 9" id="KW-0436">Ligase</keyword>
<dbReference type="CDD" id="cd03109">
    <property type="entry name" value="DTBS"/>
    <property type="match status" value="1"/>
</dbReference>
<keyword evidence="5 9" id="KW-0093">Biotin biosynthesis</keyword>
<feature type="binding site" evidence="9">
    <location>
        <position position="20"/>
    </location>
    <ligand>
        <name>Mg(2+)</name>
        <dbReference type="ChEBI" id="CHEBI:18420"/>
    </ligand>
</feature>
<dbReference type="PANTHER" id="PTHR43210:SF2">
    <property type="entry name" value="ATP-DEPENDENT DETHIOBIOTIN SYNTHETASE BIOD 2"/>
    <property type="match status" value="1"/>
</dbReference>
<comment type="subcellular location">
    <subcellularLocation>
        <location evidence="9">Cytoplasm</location>
    </subcellularLocation>
</comment>
<feature type="binding site" evidence="9">
    <location>
        <begin position="16"/>
        <end position="21"/>
    </location>
    <ligand>
        <name>ATP</name>
        <dbReference type="ChEBI" id="CHEBI:30616"/>
    </ligand>
</feature>
<dbReference type="Gene3D" id="3.40.50.300">
    <property type="entry name" value="P-loop containing nucleotide triphosphate hydrolases"/>
    <property type="match status" value="1"/>
</dbReference>
<feature type="binding site" evidence="9">
    <location>
        <position position="119"/>
    </location>
    <ligand>
        <name>Mg(2+)</name>
        <dbReference type="ChEBI" id="CHEBI:18420"/>
    </ligand>
</feature>
<evidence type="ECO:0000256" key="4">
    <source>
        <dbReference type="ARBA" id="ARBA00022741"/>
    </source>
</evidence>
<feature type="binding site" evidence="9">
    <location>
        <begin position="179"/>
        <end position="180"/>
    </location>
    <ligand>
        <name>ATP</name>
        <dbReference type="ChEBI" id="CHEBI:30616"/>
    </ligand>
</feature>
<evidence type="ECO:0000313" key="11">
    <source>
        <dbReference type="Proteomes" id="UP000198744"/>
    </source>
</evidence>
<protein>
    <recommendedName>
        <fullName evidence="9">ATP-dependent dethiobiotin synthetase BioD</fullName>
        <ecNumber evidence="9">6.3.3.3</ecNumber>
    </recommendedName>
    <alternativeName>
        <fullName evidence="9">DTB synthetase</fullName>
        <shortName evidence="9">DTBS</shortName>
    </alternativeName>
    <alternativeName>
        <fullName evidence="9">Dethiobiotin synthase</fullName>
    </alternativeName>
</protein>
<keyword evidence="11" id="KW-1185">Reference proteome</keyword>
<dbReference type="SUPFAM" id="SSF52540">
    <property type="entry name" value="P-loop containing nucleoside triphosphate hydrolases"/>
    <property type="match status" value="1"/>
</dbReference>
<keyword evidence="6 9" id="KW-0067">ATP-binding</keyword>
<name>A0A1H7UH87_9BACT</name>
<evidence type="ECO:0000256" key="2">
    <source>
        <dbReference type="ARBA" id="ARBA00022598"/>
    </source>
</evidence>
<feature type="binding site" evidence="9">
    <location>
        <begin position="119"/>
        <end position="122"/>
    </location>
    <ligand>
        <name>ATP</name>
        <dbReference type="ChEBI" id="CHEBI:30616"/>
    </ligand>
</feature>
<evidence type="ECO:0000256" key="9">
    <source>
        <dbReference type="HAMAP-Rule" id="MF_00336"/>
    </source>
</evidence>
<accession>A0A1H7UH87</accession>
<dbReference type="Pfam" id="PF13500">
    <property type="entry name" value="AAA_26"/>
    <property type="match status" value="1"/>
</dbReference>
<reference evidence="10 11" key="1">
    <citation type="submission" date="2016-10" db="EMBL/GenBank/DDBJ databases">
        <authorList>
            <person name="de Groot N.N."/>
        </authorList>
    </citation>
    <scope>NUCLEOTIDE SEQUENCE [LARGE SCALE GENOMIC DNA]</scope>
    <source>
        <strain evidence="10 11">DSM 8423</strain>
    </source>
</reference>
<feature type="binding site" evidence="9">
    <location>
        <position position="45"/>
    </location>
    <ligand>
        <name>substrate</name>
    </ligand>
</feature>
<dbReference type="STRING" id="43775.SAMN04489760_101180"/>
<comment type="similarity">
    <text evidence="9">Belongs to the dethiobiotin synthetase family.</text>
</comment>
<evidence type="ECO:0000256" key="3">
    <source>
        <dbReference type="ARBA" id="ARBA00022723"/>
    </source>
</evidence>
<feature type="binding site" evidence="9">
    <location>
        <position position="56"/>
    </location>
    <ligand>
        <name>Mg(2+)</name>
        <dbReference type="ChEBI" id="CHEBI:18420"/>
    </ligand>
</feature>
<keyword evidence="3 9" id="KW-0479">Metal-binding</keyword>
<dbReference type="GO" id="GO:0005829">
    <property type="term" value="C:cytosol"/>
    <property type="evidence" value="ECO:0007669"/>
    <property type="project" value="TreeGrafter"/>
</dbReference>
<dbReference type="PANTHER" id="PTHR43210">
    <property type="entry name" value="DETHIOBIOTIN SYNTHETASE"/>
    <property type="match status" value="1"/>
</dbReference>
<keyword evidence="4 9" id="KW-0547">Nucleotide-binding</keyword>
<gene>
    <name evidence="9" type="primary">bioD</name>
    <name evidence="10" type="ORF">SAMN04489760_101180</name>
</gene>
<dbReference type="OrthoDB" id="9802097at2"/>
<dbReference type="GO" id="GO:0005524">
    <property type="term" value="F:ATP binding"/>
    <property type="evidence" value="ECO:0007669"/>
    <property type="project" value="UniProtKB-UniRule"/>
</dbReference>
<dbReference type="InterPro" id="IPR004472">
    <property type="entry name" value="DTB_synth_BioD"/>
</dbReference>
<comment type="subunit">
    <text evidence="9">Homodimer.</text>
</comment>
<dbReference type="NCBIfam" id="TIGR00347">
    <property type="entry name" value="bioD"/>
    <property type="match status" value="1"/>
</dbReference>
<dbReference type="UniPathway" id="UPA00078">
    <property type="reaction ID" value="UER00161"/>
</dbReference>
<proteinExistence type="inferred from homology"/>
<dbReference type="PIRSF" id="PIRSF006755">
    <property type="entry name" value="DTB_synth"/>
    <property type="match status" value="1"/>
</dbReference>
<dbReference type="InterPro" id="IPR027417">
    <property type="entry name" value="P-loop_NTPase"/>
</dbReference>
<evidence type="ECO:0000313" key="10">
    <source>
        <dbReference type="EMBL" id="SEL96125.1"/>
    </source>
</evidence>